<evidence type="ECO:0000313" key="2">
    <source>
        <dbReference type="Proteomes" id="UP000661607"/>
    </source>
</evidence>
<evidence type="ECO:0000313" key="1">
    <source>
        <dbReference type="EMBL" id="MBE1557333.1"/>
    </source>
</evidence>
<proteinExistence type="predicted"/>
<gene>
    <name evidence="1" type="ORF">H4W81_000112</name>
</gene>
<dbReference type="RefSeq" id="WP_192772981.1">
    <property type="nucleotide sequence ID" value="NZ_BAAASY010000015.1"/>
</dbReference>
<name>A0ABR9K5P9_9ACTN</name>
<accession>A0ABR9K5P9</accession>
<comment type="caution">
    <text evidence="1">The sequence shown here is derived from an EMBL/GenBank/DDBJ whole genome shotgun (WGS) entry which is preliminary data.</text>
</comment>
<reference evidence="1 2" key="1">
    <citation type="submission" date="2020-10" db="EMBL/GenBank/DDBJ databases">
        <title>Sequencing the genomes of 1000 actinobacteria strains.</title>
        <authorList>
            <person name="Klenk H.-P."/>
        </authorList>
    </citation>
    <scope>NUCLEOTIDE SEQUENCE [LARGE SCALE GENOMIC DNA]</scope>
    <source>
        <strain evidence="1 2">DSM 43748</strain>
    </source>
</reference>
<dbReference type="Proteomes" id="UP000661607">
    <property type="component" value="Unassembled WGS sequence"/>
</dbReference>
<keyword evidence="2" id="KW-1185">Reference proteome</keyword>
<sequence length="91" mass="9707">MTSATIDPRLTRPAGIRTIQLGRLTISYVPDGHVQLPGRSWLPTTTDEFWAGHPEYLDDAGKSATTSPTCSSAACSMTRGCRPGAVADRMA</sequence>
<dbReference type="EMBL" id="JADBEF010000001">
    <property type="protein sequence ID" value="MBE1557333.1"/>
    <property type="molecule type" value="Genomic_DNA"/>
</dbReference>
<protein>
    <submittedName>
        <fullName evidence="1">Uncharacterized protein</fullName>
    </submittedName>
</protein>
<organism evidence="1 2">
    <name type="scientific">Nonomuraea africana</name>
    <dbReference type="NCBI Taxonomy" id="46171"/>
    <lineage>
        <taxon>Bacteria</taxon>
        <taxon>Bacillati</taxon>
        <taxon>Actinomycetota</taxon>
        <taxon>Actinomycetes</taxon>
        <taxon>Streptosporangiales</taxon>
        <taxon>Streptosporangiaceae</taxon>
        <taxon>Nonomuraea</taxon>
    </lineage>
</organism>